<proteinExistence type="predicted"/>
<gene>
    <name evidence="1" type="ORF">S06H3_00859</name>
</gene>
<name>X1JJ23_9ZZZZ</name>
<protein>
    <submittedName>
        <fullName evidence="1">Uncharacterized protein</fullName>
    </submittedName>
</protein>
<organism evidence="1">
    <name type="scientific">marine sediment metagenome</name>
    <dbReference type="NCBI Taxonomy" id="412755"/>
    <lineage>
        <taxon>unclassified sequences</taxon>
        <taxon>metagenomes</taxon>
        <taxon>ecological metagenomes</taxon>
    </lineage>
</organism>
<reference evidence="1" key="1">
    <citation type="journal article" date="2014" name="Front. Microbiol.">
        <title>High frequency of phylogenetically diverse reductive dehalogenase-homologous genes in deep subseafloor sedimentary metagenomes.</title>
        <authorList>
            <person name="Kawai M."/>
            <person name="Futagami T."/>
            <person name="Toyoda A."/>
            <person name="Takaki Y."/>
            <person name="Nishi S."/>
            <person name="Hori S."/>
            <person name="Arai W."/>
            <person name="Tsubouchi T."/>
            <person name="Morono Y."/>
            <person name="Uchiyama I."/>
            <person name="Ito T."/>
            <person name="Fujiyama A."/>
            <person name="Inagaki F."/>
            <person name="Takami H."/>
        </authorList>
    </citation>
    <scope>NUCLEOTIDE SEQUENCE</scope>
    <source>
        <strain evidence="1">Expedition CK06-06</strain>
    </source>
</reference>
<comment type="caution">
    <text evidence="1">The sequence shown here is derived from an EMBL/GenBank/DDBJ whole genome shotgun (WGS) entry which is preliminary data.</text>
</comment>
<dbReference type="EMBL" id="BARV01000186">
    <property type="protein sequence ID" value="GAH94736.1"/>
    <property type="molecule type" value="Genomic_DNA"/>
</dbReference>
<sequence>MNTQQIVFEQTLAPLQGVRLENVVPLDGRIVSVGFHWPKGCNALVGMAVGHGYKQFMPTSGYLSLNDASPVYPTNEEAKREETVWCNLENHDGREQHNVSATVTIVGE</sequence>
<dbReference type="AlphaFoldDB" id="X1JJ23"/>
<evidence type="ECO:0000313" key="1">
    <source>
        <dbReference type="EMBL" id="GAH94736.1"/>
    </source>
</evidence>
<accession>X1JJ23</accession>